<dbReference type="Gene3D" id="3.30.430.20">
    <property type="entry name" value="Gnk2 domain, C-X8-C-X2-C motif"/>
    <property type="match status" value="3"/>
</dbReference>
<dbReference type="InterPro" id="IPR000719">
    <property type="entry name" value="Prot_kinase_dom"/>
</dbReference>
<keyword evidence="12" id="KW-0472">Membrane</keyword>
<feature type="domain" description="Gnk2-homologous" evidence="20">
    <location>
        <begin position="40"/>
        <end position="143"/>
    </location>
</feature>
<dbReference type="AlphaFoldDB" id="A0AAP0EAE9"/>
<dbReference type="GO" id="GO:0004674">
    <property type="term" value="F:protein serine/threonine kinase activity"/>
    <property type="evidence" value="ECO:0007669"/>
    <property type="project" value="UniProtKB-KW"/>
</dbReference>
<dbReference type="Pfam" id="PF01657">
    <property type="entry name" value="Stress-antifung"/>
    <property type="match status" value="4"/>
</dbReference>
<keyword evidence="22" id="KW-1185">Reference proteome</keyword>
<evidence type="ECO:0000256" key="2">
    <source>
        <dbReference type="ARBA" id="ARBA00012513"/>
    </source>
</evidence>
<evidence type="ECO:0000256" key="9">
    <source>
        <dbReference type="ARBA" id="ARBA00022777"/>
    </source>
</evidence>
<evidence type="ECO:0000256" key="4">
    <source>
        <dbReference type="ARBA" id="ARBA00022679"/>
    </source>
</evidence>
<dbReference type="Pfam" id="PF07714">
    <property type="entry name" value="PK_Tyr_Ser-Thr"/>
    <property type="match status" value="1"/>
</dbReference>
<feature type="chain" id="PRO_5043012871" description="non-specific serine/threonine protein kinase" evidence="18">
    <location>
        <begin position="39"/>
        <end position="823"/>
    </location>
</feature>
<dbReference type="GO" id="GO:0005886">
    <property type="term" value="C:plasma membrane"/>
    <property type="evidence" value="ECO:0007669"/>
    <property type="project" value="TreeGrafter"/>
</dbReference>
<protein>
    <recommendedName>
        <fullName evidence="2">non-specific serine/threonine protein kinase</fullName>
        <ecNumber evidence="2">2.7.11.1</ecNumber>
    </recommendedName>
</protein>
<dbReference type="InterPro" id="IPR008271">
    <property type="entry name" value="Ser/Thr_kinase_AS"/>
</dbReference>
<keyword evidence="7" id="KW-0677">Repeat</keyword>
<accession>A0AAP0EAE9</accession>
<dbReference type="Gene3D" id="1.10.510.10">
    <property type="entry name" value="Transferase(Phosphotransferase) domain 1"/>
    <property type="match status" value="1"/>
</dbReference>
<organism evidence="21 22">
    <name type="scientific">Stephania cephalantha</name>
    <dbReference type="NCBI Taxonomy" id="152367"/>
    <lineage>
        <taxon>Eukaryota</taxon>
        <taxon>Viridiplantae</taxon>
        <taxon>Streptophyta</taxon>
        <taxon>Embryophyta</taxon>
        <taxon>Tracheophyta</taxon>
        <taxon>Spermatophyta</taxon>
        <taxon>Magnoliopsida</taxon>
        <taxon>Ranunculales</taxon>
        <taxon>Menispermaceae</taxon>
        <taxon>Menispermoideae</taxon>
        <taxon>Cissampelideae</taxon>
        <taxon>Stephania</taxon>
    </lineage>
</organism>
<dbReference type="SUPFAM" id="SSF56112">
    <property type="entry name" value="Protein kinase-like (PK-like)"/>
    <property type="match status" value="1"/>
</dbReference>
<keyword evidence="14" id="KW-0325">Glycoprotein</keyword>
<dbReference type="PROSITE" id="PS00107">
    <property type="entry name" value="PROTEIN_KINASE_ATP"/>
    <property type="match status" value="1"/>
</dbReference>
<evidence type="ECO:0000256" key="11">
    <source>
        <dbReference type="ARBA" id="ARBA00022989"/>
    </source>
</evidence>
<dbReference type="CDD" id="cd14066">
    <property type="entry name" value="STKc_IRAK"/>
    <property type="match status" value="1"/>
</dbReference>
<gene>
    <name evidence="21" type="ORF">Scep_028703</name>
</gene>
<comment type="catalytic activity">
    <reaction evidence="16">
        <text>L-seryl-[protein] + ATP = O-phospho-L-seryl-[protein] + ADP + H(+)</text>
        <dbReference type="Rhea" id="RHEA:17989"/>
        <dbReference type="Rhea" id="RHEA-COMP:9863"/>
        <dbReference type="Rhea" id="RHEA-COMP:11604"/>
        <dbReference type="ChEBI" id="CHEBI:15378"/>
        <dbReference type="ChEBI" id="CHEBI:29999"/>
        <dbReference type="ChEBI" id="CHEBI:30616"/>
        <dbReference type="ChEBI" id="CHEBI:83421"/>
        <dbReference type="ChEBI" id="CHEBI:456216"/>
        <dbReference type="EC" id="2.7.11.1"/>
    </reaction>
</comment>
<comment type="subcellular location">
    <subcellularLocation>
        <location evidence="1">Membrane</location>
        <topology evidence="1">Single-pass membrane protein</topology>
    </subcellularLocation>
</comment>
<evidence type="ECO:0000256" key="1">
    <source>
        <dbReference type="ARBA" id="ARBA00004167"/>
    </source>
</evidence>
<dbReference type="GO" id="GO:0032259">
    <property type="term" value="P:methylation"/>
    <property type="evidence" value="ECO:0007669"/>
    <property type="project" value="InterPro"/>
</dbReference>
<evidence type="ECO:0000256" key="13">
    <source>
        <dbReference type="ARBA" id="ARBA00023157"/>
    </source>
</evidence>
<comment type="catalytic activity">
    <reaction evidence="15">
        <text>L-threonyl-[protein] + ATP = O-phospho-L-threonyl-[protein] + ADP + H(+)</text>
        <dbReference type="Rhea" id="RHEA:46608"/>
        <dbReference type="Rhea" id="RHEA-COMP:11060"/>
        <dbReference type="Rhea" id="RHEA-COMP:11605"/>
        <dbReference type="ChEBI" id="CHEBI:15378"/>
        <dbReference type="ChEBI" id="CHEBI:30013"/>
        <dbReference type="ChEBI" id="CHEBI:30616"/>
        <dbReference type="ChEBI" id="CHEBI:61977"/>
        <dbReference type="ChEBI" id="CHEBI:456216"/>
        <dbReference type="EC" id="2.7.11.1"/>
    </reaction>
</comment>
<evidence type="ECO:0000259" key="20">
    <source>
        <dbReference type="PROSITE" id="PS51473"/>
    </source>
</evidence>
<keyword evidence="11" id="KW-1133">Transmembrane helix</keyword>
<evidence type="ECO:0000256" key="12">
    <source>
        <dbReference type="ARBA" id="ARBA00023136"/>
    </source>
</evidence>
<dbReference type="PANTHER" id="PTHR27002:SF181">
    <property type="entry name" value="RECEPTOR-LIKE SERINE_THREONINE-PROTEIN KINASE"/>
    <property type="match status" value="1"/>
</dbReference>
<keyword evidence="3" id="KW-0723">Serine/threonine-protein kinase</keyword>
<feature type="signal peptide" evidence="18">
    <location>
        <begin position="1"/>
        <end position="38"/>
    </location>
</feature>
<evidence type="ECO:0000256" key="8">
    <source>
        <dbReference type="ARBA" id="ARBA00022741"/>
    </source>
</evidence>
<dbReference type="InterPro" id="IPR002902">
    <property type="entry name" value="GNK2"/>
</dbReference>
<keyword evidence="6 18" id="KW-0732">Signal</keyword>
<dbReference type="GO" id="GO:0003676">
    <property type="term" value="F:nucleic acid binding"/>
    <property type="evidence" value="ECO:0007669"/>
    <property type="project" value="InterPro"/>
</dbReference>
<dbReference type="InterPro" id="IPR001245">
    <property type="entry name" value="Ser-Thr/Tyr_kinase_cat_dom"/>
</dbReference>
<evidence type="ECO:0000256" key="7">
    <source>
        <dbReference type="ARBA" id="ARBA00022737"/>
    </source>
</evidence>
<keyword evidence="8 17" id="KW-0547">Nucleotide-binding</keyword>
<dbReference type="PANTHER" id="PTHR27002">
    <property type="entry name" value="RECEPTOR-LIKE SERINE/THREONINE-PROTEIN KINASE SD1-8"/>
    <property type="match status" value="1"/>
</dbReference>
<feature type="binding site" evidence="17">
    <location>
        <position position="262"/>
    </location>
    <ligand>
        <name>ATP</name>
        <dbReference type="ChEBI" id="CHEBI:30616"/>
    </ligand>
</feature>
<evidence type="ECO:0000256" key="17">
    <source>
        <dbReference type="PROSITE-ProRule" id="PRU10141"/>
    </source>
</evidence>
<evidence type="ECO:0000259" key="19">
    <source>
        <dbReference type="PROSITE" id="PS50011"/>
    </source>
</evidence>
<keyword evidence="4" id="KW-0808">Transferase</keyword>
<keyword evidence="13" id="KW-1015">Disulfide bond</keyword>
<dbReference type="FunFam" id="3.30.200.20:FF:000195">
    <property type="entry name" value="G-type lectin S-receptor-like serine/threonine-protein kinase"/>
    <property type="match status" value="1"/>
</dbReference>
<sequence>MNKHNGDRFMMSPVTLAMKSRFLLLGTLIAVLSSRIFADDPPYENCLSSYSYKAGSTFQNNLNLLLNHLPSNASTSSYYQAIVGDEPDRVYGNFMCYTYFPTQNCLPCVSQATEAIKAAFDPSQQKYSIGKRNLANADSVYGFVQCTQDLTGNDCERCLQNATTVIQNCCYYYIGARINFLADIEISRSVQLNELRAPIETHVTNKKTIGKNKRENQELPLIDIATIRVATDNFSDSNKLGQGGFGIVYKGVLPDGKKVAVKRLSQKSRQGLEEFKNEIILIAKLQHRNLVRLLGCSIEGEEKLLVYEFISNKSLDCLLFDPAKSVQFNWNIRFNIIANIARGLLYLHEDSRLEVIHRDLKPNNVLLDDDMNAKISDFGMARIFGENQIQCNTSRVAGTGYMAPEYAMGGLFSAKSDVFSFGVVLLEIVSGKRSNGFYLIEHSQSLLAYAWHQWNEGKGMHFVDPTLTETCSTREVLRCIHIGLLCVQKEADDRPTMSTVLVALGSEQIDLPQPAEPAFFIGRAIRPELLGHPSLDTNIPDGTNLGLDSTRYLRGLVLRLAQKVEAYRGNLVLSDPPYYNCSSTTNFTDGTKFQSNLLQLLDLLTSKSSESNFYNSSVGQDPDSIVYGNFLCYNYVSRQTCQQCISTAVQDIQMLCPQHKEAITWEEYCQLRYSDRNFFGSMDYTTNLTLYNFKNISDPYLFRGVVKDMLGNLSRRAAFDSDRKLYAYGESRLDSLENVYGMVQCTGDLSGRDCITCLQNAISAIQGCCFFYRGARVYTRSCFLRYELYSLGETSPSYSSSSKSKRFVSSSPRNLLGRLYYFR</sequence>
<dbReference type="EC" id="2.7.11.1" evidence="2"/>
<evidence type="ECO:0000313" key="21">
    <source>
        <dbReference type="EMBL" id="KAK9089621.1"/>
    </source>
</evidence>
<evidence type="ECO:0000256" key="16">
    <source>
        <dbReference type="ARBA" id="ARBA00048679"/>
    </source>
</evidence>
<reference evidence="21 22" key="1">
    <citation type="submission" date="2024-01" db="EMBL/GenBank/DDBJ databases">
        <title>Genome assemblies of Stephania.</title>
        <authorList>
            <person name="Yang L."/>
        </authorList>
    </citation>
    <scope>NUCLEOTIDE SEQUENCE [LARGE SCALE GENOMIC DNA]</scope>
    <source>
        <strain evidence="21">JXDWG</strain>
        <tissue evidence="21">Leaf</tissue>
    </source>
</reference>
<dbReference type="GO" id="GO:0005524">
    <property type="term" value="F:ATP binding"/>
    <property type="evidence" value="ECO:0007669"/>
    <property type="project" value="UniProtKB-UniRule"/>
</dbReference>
<dbReference type="InterPro" id="IPR038408">
    <property type="entry name" value="GNK2_sf"/>
</dbReference>
<feature type="domain" description="Gnk2-homologous" evidence="20">
    <location>
        <begin position="684"/>
        <end position="791"/>
    </location>
</feature>
<dbReference type="PROSITE" id="PS50011">
    <property type="entry name" value="PROTEIN_KINASE_DOM"/>
    <property type="match status" value="1"/>
</dbReference>
<dbReference type="PROSITE" id="PS51473">
    <property type="entry name" value="GNK2"/>
    <property type="match status" value="3"/>
</dbReference>
<dbReference type="GO" id="GO:0008168">
    <property type="term" value="F:methyltransferase activity"/>
    <property type="evidence" value="ECO:0007669"/>
    <property type="project" value="InterPro"/>
</dbReference>
<name>A0AAP0EAE9_9MAGN</name>
<comment type="caution">
    <text evidence="21">The sequence shown here is derived from an EMBL/GenBank/DDBJ whole genome shotgun (WGS) entry which is preliminary data.</text>
</comment>
<keyword evidence="5" id="KW-0812">Transmembrane</keyword>
<evidence type="ECO:0000256" key="5">
    <source>
        <dbReference type="ARBA" id="ARBA00022692"/>
    </source>
</evidence>
<evidence type="ECO:0000256" key="10">
    <source>
        <dbReference type="ARBA" id="ARBA00022840"/>
    </source>
</evidence>
<dbReference type="PROSITE" id="PS00108">
    <property type="entry name" value="PROTEIN_KINASE_ST"/>
    <property type="match status" value="1"/>
</dbReference>
<dbReference type="EMBL" id="JBBNAG010000012">
    <property type="protein sequence ID" value="KAK9089621.1"/>
    <property type="molecule type" value="Genomic_DNA"/>
</dbReference>
<evidence type="ECO:0000256" key="6">
    <source>
        <dbReference type="ARBA" id="ARBA00022729"/>
    </source>
</evidence>
<dbReference type="PROSITE" id="PS00092">
    <property type="entry name" value="N6_MTASE"/>
    <property type="match status" value="1"/>
</dbReference>
<dbReference type="FunFam" id="1.10.510.10:FF:001697">
    <property type="entry name" value="Uncharacterized protein"/>
    <property type="match status" value="1"/>
</dbReference>
<dbReference type="Proteomes" id="UP001419268">
    <property type="component" value="Unassembled WGS sequence"/>
</dbReference>
<dbReference type="FunFam" id="3.30.430.20:FF:000002">
    <property type="entry name" value="Cysteine-rich receptor-like protein kinase 10"/>
    <property type="match status" value="1"/>
</dbReference>
<evidence type="ECO:0000256" key="18">
    <source>
        <dbReference type="SAM" id="SignalP"/>
    </source>
</evidence>
<dbReference type="Gene3D" id="3.30.200.20">
    <property type="entry name" value="Phosphorylase Kinase, domain 1"/>
    <property type="match status" value="1"/>
</dbReference>
<dbReference type="SMART" id="SM00220">
    <property type="entry name" value="S_TKc"/>
    <property type="match status" value="1"/>
</dbReference>
<evidence type="ECO:0000256" key="14">
    <source>
        <dbReference type="ARBA" id="ARBA00023180"/>
    </source>
</evidence>
<dbReference type="InterPro" id="IPR011009">
    <property type="entry name" value="Kinase-like_dom_sf"/>
</dbReference>
<dbReference type="InterPro" id="IPR002052">
    <property type="entry name" value="DNA_methylase_N6_adenine_CS"/>
</dbReference>
<evidence type="ECO:0000313" key="22">
    <source>
        <dbReference type="Proteomes" id="UP001419268"/>
    </source>
</evidence>
<evidence type="ECO:0000256" key="3">
    <source>
        <dbReference type="ARBA" id="ARBA00022527"/>
    </source>
</evidence>
<dbReference type="CDD" id="cd23509">
    <property type="entry name" value="Gnk2-like"/>
    <property type="match status" value="3"/>
</dbReference>
<feature type="domain" description="Gnk2-homologous" evidence="20">
    <location>
        <begin position="575"/>
        <end position="678"/>
    </location>
</feature>
<dbReference type="FunFam" id="3.30.430.20:FF:000009">
    <property type="entry name" value="Cysteine-rich receptor-like protein kinase 28"/>
    <property type="match status" value="1"/>
</dbReference>
<dbReference type="InterPro" id="IPR017441">
    <property type="entry name" value="Protein_kinase_ATP_BS"/>
</dbReference>
<proteinExistence type="predicted"/>
<feature type="domain" description="Protein kinase" evidence="19">
    <location>
        <begin position="234"/>
        <end position="519"/>
    </location>
</feature>
<evidence type="ECO:0000256" key="15">
    <source>
        <dbReference type="ARBA" id="ARBA00047899"/>
    </source>
</evidence>
<keyword evidence="10 17" id="KW-0067">ATP-binding</keyword>
<keyword evidence="9" id="KW-0418">Kinase</keyword>